<dbReference type="PANTHER" id="PTHR48050">
    <property type="entry name" value="STEROL 3-BETA-GLUCOSYLTRANSFERASE"/>
    <property type="match status" value="1"/>
</dbReference>
<accession>A0ABY4KZJ4</accession>
<dbReference type="Pfam" id="PF06722">
    <property type="entry name" value="EryCIII-like_C"/>
    <property type="match status" value="1"/>
</dbReference>
<evidence type="ECO:0000256" key="3">
    <source>
        <dbReference type="ARBA" id="ARBA00022679"/>
    </source>
</evidence>
<protein>
    <submittedName>
        <fullName evidence="6">DUF1205 domain-containing protein</fullName>
    </submittedName>
</protein>
<sequence length="406" mass="43659">MRVLFTVSPWQTHYASMIPLGWALQAAGHEVRVLCARSQTPHVGAAGLLPVPVLDGMDVATWLRLQYYEQARAGLWPYPWLPPHPETGHPLTALDDFDAAEFQERTAPRLAERAARSFDSAVEFTRAWRPDIVLHDPASPEGQLAARVARIPAVLCLWGPVGTREPAHMSIVLPDHSASFPRYGLGEHHPDSATLAIDPCPASLEPPTSARRLRVRYVPYNGTAPVPKWTPVPARRPRVCVTWSTALTVISGPDSYLLPTILRGLRDVDCEVVVTATEHDAALLGKLPPDVRVVPRLPIQALLPHCDAVVHHGGSGSTLTSLWAGVPQLVTTFAAEQAATGTRTAATGAAIHLPGHHADSAAIGASVTALLSDRSYRSAAERLRGELAERPAPSALVTELEELAAA</sequence>
<comment type="similarity">
    <text evidence="1">Belongs to the glycosyltransferase 28 family.</text>
</comment>
<dbReference type="InterPro" id="IPR050426">
    <property type="entry name" value="Glycosyltransferase_28"/>
</dbReference>
<dbReference type="InterPro" id="IPR010610">
    <property type="entry name" value="EryCIII-like_C"/>
</dbReference>
<dbReference type="CDD" id="cd03784">
    <property type="entry name" value="GT1_Gtf-like"/>
    <property type="match status" value="1"/>
</dbReference>
<dbReference type="Pfam" id="PF21036">
    <property type="entry name" value="EryCIII-like_N"/>
    <property type="match status" value="2"/>
</dbReference>
<keyword evidence="2" id="KW-0328">Glycosyltransferase</keyword>
<dbReference type="Proteomes" id="UP000832041">
    <property type="component" value="Chromosome"/>
</dbReference>
<dbReference type="PANTHER" id="PTHR48050:SF13">
    <property type="entry name" value="STEROL 3-BETA-GLUCOSYLTRANSFERASE UGT80A2"/>
    <property type="match status" value="1"/>
</dbReference>
<gene>
    <name evidence="6" type="ORF">FOF52_07570</name>
</gene>
<dbReference type="Gene3D" id="3.40.50.2000">
    <property type="entry name" value="Glycogen Phosphorylase B"/>
    <property type="match status" value="2"/>
</dbReference>
<feature type="domain" description="Erythromycin biosynthesis protein CIII-like N-terminal" evidence="5">
    <location>
        <begin position="119"/>
        <end position="242"/>
    </location>
</feature>
<name>A0ABY4KZJ4_THEAE</name>
<keyword evidence="3" id="KW-0808">Transferase</keyword>
<feature type="domain" description="Erythromycin biosynthesis protein CIII-like N-terminal" evidence="5">
    <location>
        <begin position="22"/>
        <end position="60"/>
    </location>
</feature>
<keyword evidence="7" id="KW-1185">Reference proteome</keyword>
<reference evidence="6 7" key="1">
    <citation type="submission" date="2020-04" db="EMBL/GenBank/DDBJ databases">
        <title>Thermobifida alba genome sequencing and assembly.</title>
        <authorList>
            <person name="Luzics S."/>
            <person name="Horvath B."/>
            <person name="Nagy I."/>
            <person name="Toth A."/>
            <person name="Nagy I."/>
            <person name="Kukolya J."/>
        </authorList>
    </citation>
    <scope>NUCLEOTIDE SEQUENCE [LARGE SCALE GENOMIC DNA]</scope>
    <source>
        <strain evidence="6 7">DSM 43795</strain>
    </source>
</reference>
<dbReference type="InterPro" id="IPR048284">
    <property type="entry name" value="EryCIII-like_N"/>
</dbReference>
<feature type="domain" description="Erythromycin biosynthesis protein CIII-like C-terminal" evidence="4">
    <location>
        <begin position="261"/>
        <end position="403"/>
    </location>
</feature>
<evidence type="ECO:0000259" key="5">
    <source>
        <dbReference type="Pfam" id="PF21036"/>
    </source>
</evidence>
<evidence type="ECO:0000256" key="2">
    <source>
        <dbReference type="ARBA" id="ARBA00022676"/>
    </source>
</evidence>
<dbReference type="EMBL" id="CP051627">
    <property type="protein sequence ID" value="UPT20836.1"/>
    <property type="molecule type" value="Genomic_DNA"/>
</dbReference>
<dbReference type="InterPro" id="IPR002213">
    <property type="entry name" value="UDP_glucos_trans"/>
</dbReference>
<organism evidence="6 7">
    <name type="scientific">Thermobifida alba</name>
    <name type="common">Thermomonospora alba</name>
    <dbReference type="NCBI Taxonomy" id="53522"/>
    <lineage>
        <taxon>Bacteria</taxon>
        <taxon>Bacillati</taxon>
        <taxon>Actinomycetota</taxon>
        <taxon>Actinomycetes</taxon>
        <taxon>Streptosporangiales</taxon>
        <taxon>Nocardiopsidaceae</taxon>
        <taxon>Thermobifida</taxon>
    </lineage>
</organism>
<dbReference type="SUPFAM" id="SSF53756">
    <property type="entry name" value="UDP-Glycosyltransferase/glycogen phosphorylase"/>
    <property type="match status" value="1"/>
</dbReference>
<proteinExistence type="inferred from homology"/>
<evidence type="ECO:0000313" key="7">
    <source>
        <dbReference type="Proteomes" id="UP000832041"/>
    </source>
</evidence>
<dbReference type="RefSeq" id="WP_248593121.1">
    <property type="nucleotide sequence ID" value="NZ_BAABEB010000027.1"/>
</dbReference>
<evidence type="ECO:0000259" key="4">
    <source>
        <dbReference type="Pfam" id="PF06722"/>
    </source>
</evidence>
<evidence type="ECO:0000256" key="1">
    <source>
        <dbReference type="ARBA" id="ARBA00006962"/>
    </source>
</evidence>
<evidence type="ECO:0000313" key="6">
    <source>
        <dbReference type="EMBL" id="UPT20836.1"/>
    </source>
</evidence>